<name>A0A1I1FZ65_9GAMM</name>
<reference evidence="1 2" key="1">
    <citation type="submission" date="2016-10" db="EMBL/GenBank/DDBJ databases">
        <authorList>
            <person name="de Groot N.N."/>
        </authorList>
    </citation>
    <scope>NUCLEOTIDE SEQUENCE [LARGE SCALE GENOMIC DNA]</scope>
    <source>
        <strain evidence="1 2">DSM 6059</strain>
    </source>
</reference>
<gene>
    <name evidence="1" type="ORF">SAMN02745724_00747</name>
</gene>
<dbReference type="STRING" id="1123010.SAMN02745724_00747"/>
<dbReference type="AlphaFoldDB" id="A0A1I1FZ65"/>
<keyword evidence="2" id="KW-1185">Reference proteome</keyword>
<organism evidence="1 2">
    <name type="scientific">Pseudoalteromonas denitrificans DSM 6059</name>
    <dbReference type="NCBI Taxonomy" id="1123010"/>
    <lineage>
        <taxon>Bacteria</taxon>
        <taxon>Pseudomonadati</taxon>
        <taxon>Pseudomonadota</taxon>
        <taxon>Gammaproteobacteria</taxon>
        <taxon>Alteromonadales</taxon>
        <taxon>Pseudoalteromonadaceae</taxon>
        <taxon>Pseudoalteromonas</taxon>
    </lineage>
</organism>
<dbReference type="RefSeq" id="WP_091980091.1">
    <property type="nucleotide sequence ID" value="NZ_FOLO01000004.1"/>
</dbReference>
<evidence type="ECO:0000313" key="2">
    <source>
        <dbReference type="Proteomes" id="UP000198862"/>
    </source>
</evidence>
<dbReference type="EMBL" id="FOLO01000004">
    <property type="protein sequence ID" value="SFC04561.1"/>
    <property type="molecule type" value="Genomic_DNA"/>
</dbReference>
<protein>
    <submittedName>
        <fullName evidence="1">Uncharacterized protein</fullName>
    </submittedName>
</protein>
<dbReference type="Proteomes" id="UP000198862">
    <property type="component" value="Unassembled WGS sequence"/>
</dbReference>
<sequence length="100" mass="10923">MNTEQENQLFKSLGSIESTQEAILKSIVDIKTDIHKSLETVNSRIDKVEMRVKDVETKTDARLEKVETKVTNTRIKLAASGGAGGLLVLLLAELLKTGGI</sequence>
<proteinExistence type="predicted"/>
<dbReference type="OrthoDB" id="6315282at2"/>
<evidence type="ECO:0000313" key="1">
    <source>
        <dbReference type="EMBL" id="SFC04561.1"/>
    </source>
</evidence>
<accession>A0A1I1FZ65</accession>